<dbReference type="EMBL" id="MU154603">
    <property type="protein sequence ID" value="KAF9492292.1"/>
    <property type="molecule type" value="Genomic_DNA"/>
</dbReference>
<protein>
    <submittedName>
        <fullName evidence="1">Uncharacterized protein</fullName>
    </submittedName>
</protein>
<keyword evidence="2" id="KW-1185">Reference proteome</keyword>
<gene>
    <name evidence="1" type="ORF">BDN71DRAFT_1213420</name>
</gene>
<accession>A0A9P6D5V5</accession>
<dbReference type="AlphaFoldDB" id="A0A9P6D5V5"/>
<evidence type="ECO:0000313" key="2">
    <source>
        <dbReference type="Proteomes" id="UP000807025"/>
    </source>
</evidence>
<proteinExistence type="predicted"/>
<name>A0A9P6D5V5_PLEER</name>
<organism evidence="1 2">
    <name type="scientific">Pleurotus eryngii</name>
    <name type="common">Boletus of the steppes</name>
    <dbReference type="NCBI Taxonomy" id="5323"/>
    <lineage>
        <taxon>Eukaryota</taxon>
        <taxon>Fungi</taxon>
        <taxon>Dikarya</taxon>
        <taxon>Basidiomycota</taxon>
        <taxon>Agaricomycotina</taxon>
        <taxon>Agaricomycetes</taxon>
        <taxon>Agaricomycetidae</taxon>
        <taxon>Agaricales</taxon>
        <taxon>Pleurotineae</taxon>
        <taxon>Pleurotaceae</taxon>
        <taxon>Pleurotus</taxon>
    </lineage>
</organism>
<comment type="caution">
    <text evidence="1">The sequence shown here is derived from an EMBL/GenBank/DDBJ whole genome shotgun (WGS) entry which is preliminary data.</text>
</comment>
<reference evidence="1" key="1">
    <citation type="submission" date="2020-11" db="EMBL/GenBank/DDBJ databases">
        <authorList>
            <consortium name="DOE Joint Genome Institute"/>
            <person name="Ahrendt S."/>
            <person name="Riley R."/>
            <person name="Andreopoulos W."/>
            <person name="Labutti K."/>
            <person name="Pangilinan J."/>
            <person name="Ruiz-Duenas F.J."/>
            <person name="Barrasa J.M."/>
            <person name="Sanchez-Garcia M."/>
            <person name="Camarero S."/>
            <person name="Miyauchi S."/>
            <person name="Serrano A."/>
            <person name="Linde D."/>
            <person name="Babiker R."/>
            <person name="Drula E."/>
            <person name="Ayuso-Fernandez I."/>
            <person name="Pacheco R."/>
            <person name="Padilla G."/>
            <person name="Ferreira P."/>
            <person name="Barriuso J."/>
            <person name="Kellner H."/>
            <person name="Castanera R."/>
            <person name="Alfaro M."/>
            <person name="Ramirez L."/>
            <person name="Pisabarro A.G."/>
            <person name="Kuo A."/>
            <person name="Tritt A."/>
            <person name="Lipzen A."/>
            <person name="He G."/>
            <person name="Yan M."/>
            <person name="Ng V."/>
            <person name="Cullen D."/>
            <person name="Martin F."/>
            <person name="Rosso M.-N."/>
            <person name="Henrissat B."/>
            <person name="Hibbett D."/>
            <person name="Martinez A.T."/>
            <person name="Grigoriev I.V."/>
        </authorList>
    </citation>
    <scope>NUCLEOTIDE SEQUENCE</scope>
    <source>
        <strain evidence="1">ATCC 90797</strain>
    </source>
</reference>
<dbReference type="OrthoDB" id="88410at2759"/>
<dbReference type="PANTHER" id="PTHR34724">
    <property type="entry name" value="OS12G0596101 PROTEIN"/>
    <property type="match status" value="1"/>
</dbReference>
<dbReference type="Proteomes" id="UP000807025">
    <property type="component" value="Unassembled WGS sequence"/>
</dbReference>
<dbReference type="PANTHER" id="PTHR34724:SF2">
    <property type="entry name" value="OS12G0596101 PROTEIN"/>
    <property type="match status" value="1"/>
</dbReference>
<sequence>MTPHVLRFQINHRDRGPNPICTTGQESYKIAPMLAFPISLAIPVNACYLVQCSQCGKTTWAGCGQHIASAMKDVKDEDKCTCPR</sequence>
<evidence type="ECO:0000313" key="1">
    <source>
        <dbReference type="EMBL" id="KAF9492292.1"/>
    </source>
</evidence>